<evidence type="ECO:0000313" key="1">
    <source>
        <dbReference type="EMBL" id="ELR12542.1"/>
    </source>
</evidence>
<sequence length="167" mass="17856">MEQHHGGGVQGLGKAGKLLQPHERAMVESGELRNVTHHGASAIWLEAASKAPGPGRTLVYRPMGDLEALHVVAHNQLPSTQPYQAIIEGEAGRTYAEKYLAGKKWVDTAPTTVMEFDCPAQLIEALFAIQHKPEDGAMSMGLGHKAGGGLPLFNQSLADGSTTWRVV</sequence>
<dbReference type="OMA" id="VYRPMGD"/>
<dbReference type="GeneID" id="14913041"/>
<gene>
    <name evidence="1" type="ORF">ACA1_156750</name>
</gene>
<dbReference type="KEGG" id="acan:ACA1_156750"/>
<feature type="non-terminal residue" evidence="1">
    <location>
        <position position="167"/>
    </location>
</feature>
<organism evidence="1 2">
    <name type="scientific">Acanthamoeba castellanii (strain ATCC 30010 / Neff)</name>
    <dbReference type="NCBI Taxonomy" id="1257118"/>
    <lineage>
        <taxon>Eukaryota</taxon>
        <taxon>Amoebozoa</taxon>
        <taxon>Discosea</taxon>
        <taxon>Longamoebia</taxon>
        <taxon>Centramoebida</taxon>
        <taxon>Acanthamoebidae</taxon>
        <taxon>Acanthamoeba</taxon>
    </lineage>
</organism>
<dbReference type="OrthoDB" id="14681at2759"/>
<dbReference type="AlphaFoldDB" id="L8GHU0"/>
<dbReference type="EMBL" id="KB008109">
    <property type="protein sequence ID" value="ELR12542.1"/>
    <property type="molecule type" value="Genomic_DNA"/>
</dbReference>
<keyword evidence="2" id="KW-1185">Reference proteome</keyword>
<evidence type="ECO:0000313" key="2">
    <source>
        <dbReference type="Proteomes" id="UP000011083"/>
    </source>
</evidence>
<dbReference type="Proteomes" id="UP000011083">
    <property type="component" value="Unassembled WGS sequence"/>
</dbReference>
<dbReference type="VEuPathDB" id="AmoebaDB:ACA1_156750"/>
<reference evidence="1 2" key="1">
    <citation type="journal article" date="2013" name="Genome Biol.">
        <title>Genome of Acanthamoeba castellanii highlights extensive lateral gene transfer and early evolution of tyrosine kinase signaling.</title>
        <authorList>
            <person name="Clarke M."/>
            <person name="Lohan A.J."/>
            <person name="Liu B."/>
            <person name="Lagkouvardos I."/>
            <person name="Roy S."/>
            <person name="Zafar N."/>
            <person name="Bertelli C."/>
            <person name="Schilde C."/>
            <person name="Kianianmomeni A."/>
            <person name="Burglin T.R."/>
            <person name="Frech C."/>
            <person name="Turcotte B."/>
            <person name="Kopec K.O."/>
            <person name="Synnott J.M."/>
            <person name="Choo C."/>
            <person name="Paponov I."/>
            <person name="Finkler A."/>
            <person name="Soon Heng Tan C."/>
            <person name="Hutchins A.P."/>
            <person name="Weinmeier T."/>
            <person name="Rattei T."/>
            <person name="Chu J.S."/>
            <person name="Gimenez G."/>
            <person name="Irimia M."/>
            <person name="Rigden D.J."/>
            <person name="Fitzpatrick D.A."/>
            <person name="Lorenzo-Morales J."/>
            <person name="Bateman A."/>
            <person name="Chiu C.H."/>
            <person name="Tang P."/>
            <person name="Hegemann P."/>
            <person name="Fromm H."/>
            <person name="Raoult D."/>
            <person name="Greub G."/>
            <person name="Miranda-Saavedra D."/>
            <person name="Chen N."/>
            <person name="Nash P."/>
            <person name="Ginger M.L."/>
            <person name="Horn M."/>
            <person name="Schaap P."/>
            <person name="Caler L."/>
            <person name="Loftus B."/>
        </authorList>
    </citation>
    <scope>NUCLEOTIDE SEQUENCE [LARGE SCALE GENOMIC DNA]</scope>
    <source>
        <strain evidence="1 2">Neff</strain>
    </source>
</reference>
<protein>
    <submittedName>
        <fullName evidence="1">Uncharacterized protein</fullName>
    </submittedName>
</protein>
<proteinExistence type="predicted"/>
<dbReference type="RefSeq" id="XP_004334555.1">
    <property type="nucleotide sequence ID" value="XM_004334507.1"/>
</dbReference>
<accession>L8GHU0</accession>
<name>L8GHU0_ACACF</name>